<keyword evidence="3" id="KW-1003">Cell membrane</keyword>
<organism evidence="8 9">
    <name type="scientific">Candidatus Aphodoplasma excrementigallinarum</name>
    <dbReference type="NCBI Taxonomy" id="2840673"/>
    <lineage>
        <taxon>Bacteria</taxon>
        <taxon>Bacillati</taxon>
        <taxon>Bacillota</taxon>
        <taxon>Clostridia</taxon>
        <taxon>Eubacteriales</taxon>
        <taxon>Candidatus Aphodoplasma</taxon>
    </lineage>
</organism>
<name>A0A9D1NGQ1_9FIRM</name>
<evidence type="ECO:0000256" key="3">
    <source>
        <dbReference type="ARBA" id="ARBA00022475"/>
    </source>
</evidence>
<gene>
    <name evidence="8" type="ORF">IAC74_01575</name>
</gene>
<dbReference type="GO" id="GO:0015109">
    <property type="term" value="F:chromate transmembrane transporter activity"/>
    <property type="evidence" value="ECO:0007669"/>
    <property type="project" value="InterPro"/>
</dbReference>
<dbReference type="Proteomes" id="UP000886743">
    <property type="component" value="Unassembled WGS sequence"/>
</dbReference>
<evidence type="ECO:0000256" key="1">
    <source>
        <dbReference type="ARBA" id="ARBA00004651"/>
    </source>
</evidence>
<comment type="caution">
    <text evidence="8">The sequence shown here is derived from an EMBL/GenBank/DDBJ whole genome shotgun (WGS) entry which is preliminary data.</text>
</comment>
<evidence type="ECO:0000256" key="5">
    <source>
        <dbReference type="ARBA" id="ARBA00022989"/>
    </source>
</evidence>
<proteinExistence type="inferred from homology"/>
<evidence type="ECO:0000256" key="7">
    <source>
        <dbReference type="SAM" id="Phobius"/>
    </source>
</evidence>
<evidence type="ECO:0000313" key="8">
    <source>
        <dbReference type="EMBL" id="HIV02236.1"/>
    </source>
</evidence>
<protein>
    <submittedName>
        <fullName evidence="8">Chromate transporter</fullName>
    </submittedName>
</protein>
<evidence type="ECO:0000256" key="6">
    <source>
        <dbReference type="ARBA" id="ARBA00023136"/>
    </source>
</evidence>
<accession>A0A9D1NGQ1</accession>
<evidence type="ECO:0000256" key="4">
    <source>
        <dbReference type="ARBA" id="ARBA00022692"/>
    </source>
</evidence>
<evidence type="ECO:0000256" key="2">
    <source>
        <dbReference type="ARBA" id="ARBA00005262"/>
    </source>
</evidence>
<comment type="subcellular location">
    <subcellularLocation>
        <location evidence="1">Cell membrane</location>
        <topology evidence="1">Multi-pass membrane protein</topology>
    </subcellularLocation>
</comment>
<reference evidence="8" key="2">
    <citation type="journal article" date="2021" name="PeerJ">
        <title>Extensive microbial diversity within the chicken gut microbiome revealed by metagenomics and culture.</title>
        <authorList>
            <person name="Gilroy R."/>
            <person name="Ravi A."/>
            <person name="Getino M."/>
            <person name="Pursley I."/>
            <person name="Horton D.L."/>
            <person name="Alikhan N.F."/>
            <person name="Baker D."/>
            <person name="Gharbi K."/>
            <person name="Hall N."/>
            <person name="Watson M."/>
            <person name="Adriaenssens E.M."/>
            <person name="Foster-Nyarko E."/>
            <person name="Jarju S."/>
            <person name="Secka A."/>
            <person name="Antonio M."/>
            <person name="Oren A."/>
            <person name="Chaudhuri R.R."/>
            <person name="La Ragione R."/>
            <person name="Hildebrand F."/>
            <person name="Pallen M.J."/>
        </authorList>
    </citation>
    <scope>NUCLEOTIDE SEQUENCE</scope>
    <source>
        <strain evidence="8">4920</strain>
    </source>
</reference>
<dbReference type="GO" id="GO:0005886">
    <property type="term" value="C:plasma membrane"/>
    <property type="evidence" value="ECO:0007669"/>
    <property type="project" value="UniProtKB-SubCell"/>
</dbReference>
<dbReference type="EMBL" id="DVOF01000046">
    <property type="protein sequence ID" value="HIV02236.1"/>
    <property type="molecule type" value="Genomic_DNA"/>
</dbReference>
<dbReference type="PANTHER" id="PTHR43663:SF2">
    <property type="entry name" value="CHROMATE TRANSPORT PROTEIN-RELATED"/>
    <property type="match status" value="1"/>
</dbReference>
<keyword evidence="6 7" id="KW-0472">Membrane</keyword>
<dbReference type="Pfam" id="PF02417">
    <property type="entry name" value="Chromate_transp"/>
    <property type="match status" value="1"/>
</dbReference>
<evidence type="ECO:0000313" key="9">
    <source>
        <dbReference type="Proteomes" id="UP000886743"/>
    </source>
</evidence>
<dbReference type="InterPro" id="IPR052518">
    <property type="entry name" value="CHR_Transporter"/>
</dbReference>
<feature type="transmembrane region" description="Helical" evidence="7">
    <location>
        <begin position="155"/>
        <end position="186"/>
    </location>
</feature>
<dbReference type="PANTHER" id="PTHR43663">
    <property type="entry name" value="CHROMATE TRANSPORT PROTEIN-RELATED"/>
    <property type="match status" value="1"/>
</dbReference>
<sequence>MKWGEILEKTKGIKLYWKLFLSTFVLSAFTFGGGYVIVPLMRKKFVEQYKWIEEEEMLDLVAISQSCPGAIAVNASVLIGYRVGGVLGALATVLGTSLPPLIILSVISLFYQAFRSNLYVGYALKGMQAGVAAVILDVVYTMAADVVKKKQWLPIVIMVLSFVFAYFFDVNVILIIALCAVVGLIFGRGKKQA</sequence>
<keyword evidence="4 7" id="KW-0812">Transmembrane</keyword>
<dbReference type="AlphaFoldDB" id="A0A9D1NGQ1"/>
<feature type="transmembrane region" description="Helical" evidence="7">
    <location>
        <begin position="15"/>
        <end position="38"/>
    </location>
</feature>
<reference evidence="8" key="1">
    <citation type="submission" date="2020-10" db="EMBL/GenBank/DDBJ databases">
        <authorList>
            <person name="Gilroy R."/>
        </authorList>
    </citation>
    <scope>NUCLEOTIDE SEQUENCE</scope>
    <source>
        <strain evidence="8">4920</strain>
    </source>
</reference>
<keyword evidence="5 7" id="KW-1133">Transmembrane helix</keyword>
<dbReference type="InterPro" id="IPR003370">
    <property type="entry name" value="Chromate_transpt"/>
</dbReference>
<comment type="similarity">
    <text evidence="2">Belongs to the chromate ion transporter (CHR) (TC 2.A.51) family.</text>
</comment>
<feature type="transmembrane region" description="Helical" evidence="7">
    <location>
        <begin position="122"/>
        <end position="143"/>
    </location>
</feature>
<feature type="transmembrane region" description="Helical" evidence="7">
    <location>
        <begin position="87"/>
        <end position="110"/>
    </location>
</feature>